<name>A0A834SSS0_9FABA</name>
<dbReference type="Proteomes" id="UP000634136">
    <property type="component" value="Unassembled WGS sequence"/>
</dbReference>
<evidence type="ECO:0000256" key="7">
    <source>
        <dbReference type="PIRSR" id="PIRSR602401-1"/>
    </source>
</evidence>
<accession>A0A834SSS0</accession>
<keyword evidence="4 8" id="KW-0560">Oxidoreductase</keyword>
<dbReference type="InterPro" id="IPR002401">
    <property type="entry name" value="Cyt_P450_E_grp-I"/>
</dbReference>
<evidence type="ECO:0000256" key="8">
    <source>
        <dbReference type="RuleBase" id="RU000461"/>
    </source>
</evidence>
<comment type="similarity">
    <text evidence="1 8">Belongs to the cytochrome P450 family.</text>
</comment>
<evidence type="ECO:0000256" key="6">
    <source>
        <dbReference type="ARBA" id="ARBA00023033"/>
    </source>
</evidence>
<keyword evidence="9" id="KW-0812">Transmembrane</keyword>
<dbReference type="PRINTS" id="PR00463">
    <property type="entry name" value="EP450I"/>
</dbReference>
<keyword evidence="9" id="KW-1133">Transmembrane helix</keyword>
<feature type="transmembrane region" description="Helical" evidence="9">
    <location>
        <begin position="7"/>
        <end position="28"/>
    </location>
</feature>
<dbReference type="InterPro" id="IPR001128">
    <property type="entry name" value="Cyt_P450"/>
</dbReference>
<dbReference type="CDD" id="cd20654">
    <property type="entry name" value="CYP82"/>
    <property type="match status" value="1"/>
</dbReference>
<protein>
    <submittedName>
        <fullName evidence="10">Cytochrome P450 CYP82D47-like</fullName>
    </submittedName>
</protein>
<dbReference type="SMR" id="A0A834SSS0"/>
<keyword evidence="6 8" id="KW-0503">Monooxygenase</keyword>
<dbReference type="AlphaFoldDB" id="A0A834SSS0"/>
<comment type="caution">
    <text evidence="10">The sequence shown here is derived from an EMBL/GenBank/DDBJ whole genome shotgun (WGS) entry which is preliminary data.</text>
</comment>
<evidence type="ECO:0000256" key="1">
    <source>
        <dbReference type="ARBA" id="ARBA00010617"/>
    </source>
</evidence>
<dbReference type="FunFam" id="1.10.630.10:FF:000026">
    <property type="entry name" value="Cytochrome P450 82C4"/>
    <property type="match status" value="1"/>
</dbReference>
<keyword evidence="9" id="KW-0472">Membrane</keyword>
<evidence type="ECO:0000256" key="3">
    <source>
        <dbReference type="ARBA" id="ARBA00022723"/>
    </source>
</evidence>
<dbReference type="PROSITE" id="PS00086">
    <property type="entry name" value="CYTOCHROME_P450"/>
    <property type="match status" value="1"/>
</dbReference>
<evidence type="ECO:0000256" key="4">
    <source>
        <dbReference type="ARBA" id="ARBA00023002"/>
    </source>
</evidence>
<keyword evidence="5 7" id="KW-0408">Iron</keyword>
<proteinExistence type="inferred from homology"/>
<evidence type="ECO:0000256" key="9">
    <source>
        <dbReference type="SAM" id="Phobius"/>
    </source>
</evidence>
<dbReference type="OrthoDB" id="2789670at2759"/>
<dbReference type="PANTHER" id="PTHR47947">
    <property type="entry name" value="CYTOCHROME P450 82C3-RELATED"/>
    <property type="match status" value="1"/>
</dbReference>
<keyword evidence="2 7" id="KW-0349">Heme</keyword>
<feature type="binding site" description="axial binding residue" evidence="7">
    <location>
        <position position="467"/>
    </location>
    <ligand>
        <name>heme</name>
        <dbReference type="ChEBI" id="CHEBI:30413"/>
    </ligand>
    <ligandPart>
        <name>Fe</name>
        <dbReference type="ChEBI" id="CHEBI:18248"/>
    </ligandPart>
</feature>
<evidence type="ECO:0000256" key="5">
    <source>
        <dbReference type="ARBA" id="ARBA00023004"/>
    </source>
</evidence>
<organism evidence="10 11">
    <name type="scientific">Senna tora</name>
    <dbReference type="NCBI Taxonomy" id="362788"/>
    <lineage>
        <taxon>Eukaryota</taxon>
        <taxon>Viridiplantae</taxon>
        <taxon>Streptophyta</taxon>
        <taxon>Embryophyta</taxon>
        <taxon>Tracheophyta</taxon>
        <taxon>Spermatophyta</taxon>
        <taxon>Magnoliopsida</taxon>
        <taxon>eudicotyledons</taxon>
        <taxon>Gunneridae</taxon>
        <taxon>Pentapetalae</taxon>
        <taxon>rosids</taxon>
        <taxon>fabids</taxon>
        <taxon>Fabales</taxon>
        <taxon>Fabaceae</taxon>
        <taxon>Caesalpinioideae</taxon>
        <taxon>Cassia clade</taxon>
        <taxon>Senna</taxon>
    </lineage>
</organism>
<dbReference type="PANTHER" id="PTHR47947:SF29">
    <property type="entry name" value="CYTOCHROME P450 CYP82D47-LIKE"/>
    <property type="match status" value="1"/>
</dbReference>
<dbReference type="GO" id="GO:0005506">
    <property type="term" value="F:iron ion binding"/>
    <property type="evidence" value="ECO:0007669"/>
    <property type="project" value="InterPro"/>
</dbReference>
<dbReference type="InterPro" id="IPR017972">
    <property type="entry name" value="Cyt_P450_CS"/>
</dbReference>
<gene>
    <name evidence="10" type="ORF">G2W53_036526</name>
</gene>
<comment type="cofactor">
    <cofactor evidence="7">
        <name>heme</name>
        <dbReference type="ChEBI" id="CHEBI:30413"/>
    </cofactor>
</comment>
<dbReference type="Gene3D" id="1.10.630.10">
    <property type="entry name" value="Cytochrome P450"/>
    <property type="match status" value="1"/>
</dbReference>
<dbReference type="GO" id="GO:0016705">
    <property type="term" value="F:oxidoreductase activity, acting on paired donors, with incorporation or reduction of molecular oxygen"/>
    <property type="evidence" value="ECO:0007669"/>
    <property type="project" value="InterPro"/>
</dbReference>
<dbReference type="InterPro" id="IPR036396">
    <property type="entry name" value="Cyt_P450_sf"/>
</dbReference>
<dbReference type="GO" id="GO:0004497">
    <property type="term" value="F:monooxygenase activity"/>
    <property type="evidence" value="ECO:0007669"/>
    <property type="project" value="UniProtKB-KW"/>
</dbReference>
<dbReference type="GO" id="GO:0020037">
    <property type="term" value="F:heme binding"/>
    <property type="evidence" value="ECO:0007669"/>
    <property type="project" value="InterPro"/>
</dbReference>
<evidence type="ECO:0000313" key="10">
    <source>
        <dbReference type="EMBL" id="KAF7809783.1"/>
    </source>
</evidence>
<dbReference type="SUPFAM" id="SSF48264">
    <property type="entry name" value="Cytochrome P450"/>
    <property type="match status" value="1"/>
</dbReference>
<dbReference type="EMBL" id="JAAIUW010000011">
    <property type="protein sequence ID" value="KAF7809783.1"/>
    <property type="molecule type" value="Genomic_DNA"/>
</dbReference>
<dbReference type="Pfam" id="PF00067">
    <property type="entry name" value="p450"/>
    <property type="match status" value="1"/>
</dbReference>
<reference evidence="10" key="1">
    <citation type="submission" date="2020-09" db="EMBL/GenBank/DDBJ databases">
        <title>Genome-Enabled Discovery of Anthraquinone Biosynthesis in Senna tora.</title>
        <authorList>
            <person name="Kang S.-H."/>
            <person name="Pandey R.P."/>
            <person name="Lee C.-M."/>
            <person name="Sim J.-S."/>
            <person name="Jeong J.-T."/>
            <person name="Choi B.-S."/>
            <person name="Jung M."/>
            <person name="Ginzburg D."/>
            <person name="Zhao K."/>
            <person name="Won S.Y."/>
            <person name="Oh T.-J."/>
            <person name="Yu Y."/>
            <person name="Kim N.-H."/>
            <person name="Lee O.R."/>
            <person name="Lee T.-H."/>
            <person name="Bashyal P."/>
            <person name="Kim T.-S."/>
            <person name="Lee W.-H."/>
            <person name="Kawkins C."/>
            <person name="Kim C.-K."/>
            <person name="Kim J.S."/>
            <person name="Ahn B.O."/>
            <person name="Rhee S.Y."/>
            <person name="Sohng J.K."/>
        </authorList>
    </citation>
    <scope>NUCLEOTIDE SEQUENCE</scope>
    <source>
        <tissue evidence="10">Leaf</tissue>
    </source>
</reference>
<evidence type="ECO:0000313" key="11">
    <source>
        <dbReference type="Proteomes" id="UP000634136"/>
    </source>
</evidence>
<dbReference type="InterPro" id="IPR050651">
    <property type="entry name" value="Plant_Cytochrome_P450_Monoox"/>
</dbReference>
<sequence>MEDSLQFFSTSIITILAFLVCIFIYYIIIPFTNETTKPSNAPPQAGGALPIIGHLHHFSSHKLVLHKTLASMADKYGPAFTIKMGSNKVLILSSWEMARECFTVHDKVFSTRPAVTASKLLGYDCAMFGFAPYGPYWREVRKIATIELLSNHRLEKLKHIRKSEVEIAVKELYDLWSNQGCPENGVMVDMKQWFGNLCFNVVMRMVAGKRYFGGSSEDGEAEYFQKVIREFIDLFAVPVLSDAIPMLRWWDLNGAKKEMKKTAKKLDQLVGEWLEEHKQRRLLGEQAREEQDFMDVMLRILQEDPIPNSFDTDTIIKSTSLNLIAGSDSVIVSITWALCLILNNTHVLKKAQEELDIQIGRDRQVQESDIKNLAYLQAIVKESLRLYPASGLISLLAAIEDCTFSTGFHIPEGTQLMINMWKIHRDPNVWPDPHSFRPERFLISHKDIDVKGKDYELLPFGSGRRSCPGMSLALQIIHLTLATLLHSFDISTLSKEPVDMTEITGLTIMKATPLEVLLVPRLKF</sequence>
<dbReference type="PRINTS" id="PR00385">
    <property type="entry name" value="P450"/>
</dbReference>
<evidence type="ECO:0000256" key="2">
    <source>
        <dbReference type="ARBA" id="ARBA00022617"/>
    </source>
</evidence>
<keyword evidence="11" id="KW-1185">Reference proteome</keyword>
<keyword evidence="3 7" id="KW-0479">Metal-binding</keyword>